<name>A0A2H0LQU2_9BACT</name>
<keyword evidence="1" id="KW-0472">Membrane</keyword>
<dbReference type="EMBL" id="PCVY01000033">
    <property type="protein sequence ID" value="PIQ86748.1"/>
    <property type="molecule type" value="Genomic_DNA"/>
</dbReference>
<evidence type="ECO:0000313" key="4">
    <source>
        <dbReference type="Proteomes" id="UP000230859"/>
    </source>
</evidence>
<keyword evidence="1" id="KW-0812">Transmembrane</keyword>
<feature type="domain" description="DUF6161" evidence="2">
    <location>
        <begin position="189"/>
        <end position="382"/>
    </location>
</feature>
<reference evidence="3 4" key="1">
    <citation type="submission" date="2017-09" db="EMBL/GenBank/DDBJ databases">
        <title>Depth-based differentiation of microbial function through sediment-hosted aquifers and enrichment of novel symbionts in the deep terrestrial subsurface.</title>
        <authorList>
            <person name="Probst A.J."/>
            <person name="Ladd B."/>
            <person name="Jarett J.K."/>
            <person name="Geller-Mcgrath D.E."/>
            <person name="Sieber C.M."/>
            <person name="Emerson J.B."/>
            <person name="Anantharaman K."/>
            <person name="Thomas B.C."/>
            <person name="Malmstrom R."/>
            <person name="Stieglmeier M."/>
            <person name="Klingl A."/>
            <person name="Woyke T."/>
            <person name="Ryan C.M."/>
            <person name="Banfield J.F."/>
        </authorList>
    </citation>
    <scope>NUCLEOTIDE SEQUENCE [LARGE SCALE GENOMIC DNA]</scope>
    <source>
        <strain evidence="3">CG11_big_fil_rev_8_21_14_0_20_45_26</strain>
    </source>
</reference>
<dbReference type="InterPro" id="IPR046159">
    <property type="entry name" value="DUF6161"/>
</dbReference>
<evidence type="ECO:0000256" key="1">
    <source>
        <dbReference type="SAM" id="Phobius"/>
    </source>
</evidence>
<evidence type="ECO:0000313" key="3">
    <source>
        <dbReference type="EMBL" id="PIQ86748.1"/>
    </source>
</evidence>
<sequence>MPDFRLEVDLKPNGNVESFKSIEEVQAWLKRETDIWNWSEGLREKNPEAFQCFRRFLGKLDDLNSTLTNTRNAQNNERGFRNHIEELKRKFEDYYKNRKLIHSSTPRAKHIKEISSNNPIHATYVLSYFTEKFGTDQNKRSEAAQLEGAFDALLFDWNIKDGHRSHGVALEDARSLWADHLKKSRDELETTVNKNNDFLKSSNEQREEQKKQFETFMTTSQVSRDELIDKTKKRFEEFEEIYNKKLALHSAITYWRSKEKSHSLWGVGFTVAVAIVFGLVGWGLFISIHQVVGDATIETVQVWKLGLLMLIATIGVWTIRVLIRLLLSNIHLASDAGERRTMLLTYLALLREGGLPEGEVKNLILQALFRPSSTGIVRDDAAPPWMAEWLKRTTGTD</sequence>
<evidence type="ECO:0000259" key="2">
    <source>
        <dbReference type="Pfam" id="PF19658"/>
    </source>
</evidence>
<comment type="caution">
    <text evidence="3">The sequence shown here is derived from an EMBL/GenBank/DDBJ whole genome shotgun (WGS) entry which is preliminary data.</text>
</comment>
<keyword evidence="1" id="KW-1133">Transmembrane helix</keyword>
<gene>
    <name evidence="3" type="ORF">COV74_03510</name>
</gene>
<dbReference type="Pfam" id="PF19658">
    <property type="entry name" value="DUF6161"/>
    <property type="match status" value="1"/>
</dbReference>
<proteinExistence type="predicted"/>
<feature type="transmembrane region" description="Helical" evidence="1">
    <location>
        <begin position="264"/>
        <end position="285"/>
    </location>
</feature>
<accession>A0A2H0LQU2</accession>
<protein>
    <recommendedName>
        <fullName evidence="2">DUF6161 domain-containing protein</fullName>
    </recommendedName>
</protein>
<organism evidence="3 4">
    <name type="scientific">Candidatus Abzuiibacterium crystallinum</name>
    <dbReference type="NCBI Taxonomy" id="1974748"/>
    <lineage>
        <taxon>Bacteria</taxon>
        <taxon>Pseudomonadati</taxon>
        <taxon>Candidatus Omnitrophota</taxon>
        <taxon>Candidatus Abzuiibacterium</taxon>
    </lineage>
</organism>
<dbReference type="AlphaFoldDB" id="A0A2H0LQU2"/>
<feature type="transmembrane region" description="Helical" evidence="1">
    <location>
        <begin position="305"/>
        <end position="323"/>
    </location>
</feature>
<dbReference type="Proteomes" id="UP000230859">
    <property type="component" value="Unassembled WGS sequence"/>
</dbReference>